<keyword evidence="1" id="KW-1133">Transmembrane helix</keyword>
<reference evidence="2" key="1">
    <citation type="submission" date="2020-11" db="EMBL/GenBank/DDBJ databases">
        <authorList>
            <consortium name="DOE Joint Genome Institute"/>
            <person name="Ahrendt S."/>
            <person name="Riley R."/>
            <person name="Andreopoulos W."/>
            <person name="Labutti K."/>
            <person name="Pangilinan J."/>
            <person name="Ruiz-Duenas F.J."/>
            <person name="Barrasa J.M."/>
            <person name="Sanchez-Garcia M."/>
            <person name="Camarero S."/>
            <person name="Miyauchi S."/>
            <person name="Serrano A."/>
            <person name="Linde D."/>
            <person name="Babiker R."/>
            <person name="Drula E."/>
            <person name="Ayuso-Fernandez I."/>
            <person name="Pacheco R."/>
            <person name="Padilla G."/>
            <person name="Ferreira P."/>
            <person name="Barriuso J."/>
            <person name="Kellner H."/>
            <person name="Castanera R."/>
            <person name="Alfaro M."/>
            <person name="Ramirez L."/>
            <person name="Pisabarro A.G."/>
            <person name="Kuo A."/>
            <person name="Tritt A."/>
            <person name="Lipzen A."/>
            <person name="He G."/>
            <person name="Yan M."/>
            <person name="Ng V."/>
            <person name="Cullen D."/>
            <person name="Martin F."/>
            <person name="Rosso M.-N."/>
            <person name="Henrissat B."/>
            <person name="Hibbett D."/>
            <person name="Martinez A.T."/>
            <person name="Grigoriev I.V."/>
        </authorList>
    </citation>
    <scope>NUCLEOTIDE SEQUENCE</scope>
    <source>
        <strain evidence="2">MF-IS2</strain>
    </source>
</reference>
<feature type="transmembrane region" description="Helical" evidence="1">
    <location>
        <begin position="156"/>
        <end position="181"/>
    </location>
</feature>
<sequence>MPIIDTVPAYLVSRANDTMEATVGPPDFSTSYTSTTLTSIIACAIPMIALMFLAGISWVYHHSLQNPKAINKASGYQLQRFAPLFYIFIVLASLAEVAISSWLLLQWDYHHNYPNPRIRAGARYLLFTACWTTATASIFSFLFVHPRWSRYPISSIGSQALWVLVTWIIWIVGSGIVNAALPSLLVKGSCMNIIYCDQVRSLFGKRPLILQYPIDSVALTLSMAVMIWRAWQSTRDVLHTPNTPVK</sequence>
<proteinExistence type="predicted"/>
<dbReference type="AlphaFoldDB" id="A0A9P6C368"/>
<keyword evidence="1" id="KW-0472">Membrane</keyword>
<evidence type="ECO:0000256" key="1">
    <source>
        <dbReference type="SAM" id="Phobius"/>
    </source>
</evidence>
<feature type="transmembrane region" description="Helical" evidence="1">
    <location>
        <begin position="124"/>
        <end position="144"/>
    </location>
</feature>
<organism evidence="2 3">
    <name type="scientific">Macrolepiota fuliginosa MF-IS2</name>
    <dbReference type="NCBI Taxonomy" id="1400762"/>
    <lineage>
        <taxon>Eukaryota</taxon>
        <taxon>Fungi</taxon>
        <taxon>Dikarya</taxon>
        <taxon>Basidiomycota</taxon>
        <taxon>Agaricomycotina</taxon>
        <taxon>Agaricomycetes</taxon>
        <taxon>Agaricomycetidae</taxon>
        <taxon>Agaricales</taxon>
        <taxon>Agaricineae</taxon>
        <taxon>Agaricaceae</taxon>
        <taxon>Macrolepiota</taxon>
    </lineage>
</organism>
<feature type="transmembrane region" description="Helical" evidence="1">
    <location>
        <begin position="37"/>
        <end position="60"/>
    </location>
</feature>
<evidence type="ECO:0000313" key="2">
    <source>
        <dbReference type="EMBL" id="KAF9447415.1"/>
    </source>
</evidence>
<comment type="caution">
    <text evidence="2">The sequence shown here is derived from an EMBL/GenBank/DDBJ whole genome shotgun (WGS) entry which is preliminary data.</text>
</comment>
<gene>
    <name evidence="2" type="ORF">P691DRAFT_671571</name>
</gene>
<dbReference type="EMBL" id="MU151201">
    <property type="protein sequence ID" value="KAF9447415.1"/>
    <property type="molecule type" value="Genomic_DNA"/>
</dbReference>
<accession>A0A9P6C368</accession>
<keyword evidence="1" id="KW-0812">Transmembrane</keyword>
<dbReference type="OrthoDB" id="2628419at2759"/>
<name>A0A9P6C368_9AGAR</name>
<dbReference type="Proteomes" id="UP000807342">
    <property type="component" value="Unassembled WGS sequence"/>
</dbReference>
<feature type="transmembrane region" description="Helical" evidence="1">
    <location>
        <begin position="81"/>
        <end position="104"/>
    </location>
</feature>
<protein>
    <submittedName>
        <fullName evidence="2">Uncharacterized protein</fullName>
    </submittedName>
</protein>
<keyword evidence="3" id="KW-1185">Reference proteome</keyword>
<evidence type="ECO:0000313" key="3">
    <source>
        <dbReference type="Proteomes" id="UP000807342"/>
    </source>
</evidence>